<dbReference type="Proteomes" id="UP001217918">
    <property type="component" value="Unassembled WGS sequence"/>
</dbReference>
<name>A0AAD9I1S0_9PEZI</name>
<gene>
    <name evidence="2" type="ORF">P8C59_003436</name>
</gene>
<feature type="chain" id="PRO_5042166115" evidence="1">
    <location>
        <begin position="20"/>
        <end position="239"/>
    </location>
</feature>
<dbReference type="PANTHER" id="PTHR34618:SF4">
    <property type="entry name" value="CAS1"/>
    <property type="match status" value="1"/>
</dbReference>
<accession>A0AAD9I1S0</accession>
<sequence>MHMQALITALVASAPLIAAHGKVAVVTGDAGGNGTALGIQGGVIPGAGKNAVTEPDTTVFKGANAAGCGETTGLGQNDIESGTKMAMALSGSTLPQITPGGSLSGTVHIVTSDGAGPYKALINTDGTGLSWQQLDVTEQVPGNKGNIRKTQKRFWMRALDSVGLVKRATNINEDHPFRVQIPAGTTCTGTIAGQANTCIVKMINPSNAGPFGGCVPVQMVTPAAAPAAPAMRRARAIQA</sequence>
<keyword evidence="3" id="KW-1185">Reference proteome</keyword>
<reference evidence="2" key="1">
    <citation type="journal article" date="2023" name="Mol. Plant Microbe Interact.">
        <title>Elucidating the Obligate Nature and Biological Capacity of an Invasive Fungal Corn Pathogen.</title>
        <authorList>
            <person name="MacCready J.S."/>
            <person name="Roggenkamp E.M."/>
            <person name="Gdanetz K."/>
            <person name="Chilvers M.I."/>
        </authorList>
    </citation>
    <scope>NUCLEOTIDE SEQUENCE</scope>
    <source>
        <strain evidence="2">PM02</strain>
    </source>
</reference>
<dbReference type="InterPro" id="IPR021476">
    <property type="entry name" value="Egh16-like"/>
</dbReference>
<organism evidence="2 3">
    <name type="scientific">Phyllachora maydis</name>
    <dbReference type="NCBI Taxonomy" id="1825666"/>
    <lineage>
        <taxon>Eukaryota</taxon>
        <taxon>Fungi</taxon>
        <taxon>Dikarya</taxon>
        <taxon>Ascomycota</taxon>
        <taxon>Pezizomycotina</taxon>
        <taxon>Sordariomycetes</taxon>
        <taxon>Sordariomycetidae</taxon>
        <taxon>Phyllachorales</taxon>
        <taxon>Phyllachoraceae</taxon>
        <taxon>Phyllachora</taxon>
    </lineage>
</organism>
<protein>
    <submittedName>
        <fullName evidence="2">Uncharacterized protein</fullName>
    </submittedName>
</protein>
<evidence type="ECO:0000313" key="2">
    <source>
        <dbReference type="EMBL" id="KAK2068817.1"/>
    </source>
</evidence>
<dbReference type="Pfam" id="PF11327">
    <property type="entry name" value="Egh16-like"/>
    <property type="match status" value="1"/>
</dbReference>
<evidence type="ECO:0000256" key="1">
    <source>
        <dbReference type="SAM" id="SignalP"/>
    </source>
</evidence>
<keyword evidence="1" id="KW-0732">Signal</keyword>
<dbReference type="AlphaFoldDB" id="A0AAD9I1S0"/>
<evidence type="ECO:0000313" key="3">
    <source>
        <dbReference type="Proteomes" id="UP001217918"/>
    </source>
</evidence>
<feature type="signal peptide" evidence="1">
    <location>
        <begin position="1"/>
        <end position="19"/>
    </location>
</feature>
<comment type="caution">
    <text evidence="2">The sequence shown here is derived from an EMBL/GenBank/DDBJ whole genome shotgun (WGS) entry which is preliminary data.</text>
</comment>
<dbReference type="PANTHER" id="PTHR34618">
    <property type="entry name" value="SURFACE PROTEIN MAS1, PUTATIVE-RELATED"/>
    <property type="match status" value="1"/>
</dbReference>
<proteinExistence type="predicted"/>
<dbReference type="EMBL" id="JAQQPM010000002">
    <property type="protein sequence ID" value="KAK2068817.1"/>
    <property type="molecule type" value="Genomic_DNA"/>
</dbReference>